<sequence>MISPPIHSPVCQFRFSFEDVKEKLSNSPPAPGSWGLTSLADSQAVVGRGRGCRVAEVLAVVELMGSATVSPAIMARSSPGLQAIAVVISCLVPPRRQLSQQTPGPSAGSPVIIVLSESSETVPWFPPATEQGWRRAVGP</sequence>
<reference evidence="1" key="1">
    <citation type="journal article" date="2023" name="Science">
        <title>Genome structures resolve the early diversification of teleost fishes.</title>
        <authorList>
            <person name="Parey E."/>
            <person name="Louis A."/>
            <person name="Montfort J."/>
            <person name="Bouchez O."/>
            <person name="Roques C."/>
            <person name="Iampietro C."/>
            <person name="Lluch J."/>
            <person name="Castinel A."/>
            <person name="Donnadieu C."/>
            <person name="Desvignes T."/>
            <person name="Floi Bucao C."/>
            <person name="Jouanno E."/>
            <person name="Wen M."/>
            <person name="Mejri S."/>
            <person name="Dirks R."/>
            <person name="Jansen H."/>
            <person name="Henkel C."/>
            <person name="Chen W.J."/>
            <person name="Zahm M."/>
            <person name="Cabau C."/>
            <person name="Klopp C."/>
            <person name="Thompson A.W."/>
            <person name="Robinson-Rechavi M."/>
            <person name="Braasch I."/>
            <person name="Lecointre G."/>
            <person name="Bobe J."/>
            <person name="Postlethwait J.H."/>
            <person name="Berthelot C."/>
            <person name="Roest Crollius H."/>
            <person name="Guiguen Y."/>
        </authorList>
    </citation>
    <scope>NUCLEOTIDE SEQUENCE</scope>
    <source>
        <strain evidence="1">NC1722</strain>
    </source>
</reference>
<evidence type="ECO:0000313" key="2">
    <source>
        <dbReference type="Proteomes" id="UP001221898"/>
    </source>
</evidence>
<protein>
    <submittedName>
        <fullName evidence="1">Uncharacterized protein</fullName>
    </submittedName>
</protein>
<evidence type="ECO:0000313" key="1">
    <source>
        <dbReference type="EMBL" id="KAJ8387053.1"/>
    </source>
</evidence>
<organism evidence="1 2">
    <name type="scientific">Aldrovandia affinis</name>
    <dbReference type="NCBI Taxonomy" id="143900"/>
    <lineage>
        <taxon>Eukaryota</taxon>
        <taxon>Metazoa</taxon>
        <taxon>Chordata</taxon>
        <taxon>Craniata</taxon>
        <taxon>Vertebrata</taxon>
        <taxon>Euteleostomi</taxon>
        <taxon>Actinopterygii</taxon>
        <taxon>Neopterygii</taxon>
        <taxon>Teleostei</taxon>
        <taxon>Notacanthiformes</taxon>
        <taxon>Halosauridae</taxon>
        <taxon>Aldrovandia</taxon>
    </lineage>
</organism>
<dbReference type="AlphaFoldDB" id="A0AAD7RMI6"/>
<name>A0AAD7RMI6_9TELE</name>
<dbReference type="EMBL" id="JAINUG010000218">
    <property type="protein sequence ID" value="KAJ8387053.1"/>
    <property type="molecule type" value="Genomic_DNA"/>
</dbReference>
<keyword evidence="2" id="KW-1185">Reference proteome</keyword>
<gene>
    <name evidence="1" type="ORF">AAFF_G00161070</name>
</gene>
<comment type="caution">
    <text evidence="1">The sequence shown here is derived from an EMBL/GenBank/DDBJ whole genome shotgun (WGS) entry which is preliminary data.</text>
</comment>
<dbReference type="Proteomes" id="UP001221898">
    <property type="component" value="Unassembled WGS sequence"/>
</dbReference>
<proteinExistence type="predicted"/>
<accession>A0AAD7RMI6</accession>